<dbReference type="Pfam" id="PF09685">
    <property type="entry name" value="MamF_MmsF"/>
    <property type="match status" value="1"/>
</dbReference>
<evidence type="ECO:0008006" key="9">
    <source>
        <dbReference type="Google" id="ProtNLM"/>
    </source>
</evidence>
<evidence type="ECO:0000256" key="4">
    <source>
        <dbReference type="ARBA" id="ARBA00023136"/>
    </source>
</evidence>
<feature type="transmembrane region" description="Helical" evidence="6">
    <location>
        <begin position="146"/>
        <end position="173"/>
    </location>
</feature>
<sequence>MCLMTESPQQPGDQPPGHHNDPTAPPPPPPGAFPPAPPPGGYGQPPAASPYGGPPQPENPYGAPTPGGYSPPPAGNVYGSPTGGPGYPTPGVPVGYANSDEKTWALIAHFGALLVGFVAPLVAMLAKGNESPTVRAHAIESLNFQITWTLIAIVGGGVTCGFGLIIIVPVMIIMPVIAGIKANDGQLYRYPLTFRMIK</sequence>
<dbReference type="EMBL" id="BAAARY010000015">
    <property type="protein sequence ID" value="GAA2528656.1"/>
    <property type="molecule type" value="Genomic_DNA"/>
</dbReference>
<gene>
    <name evidence="7" type="ORF">GCM10010201_29670</name>
</gene>
<keyword evidence="2 6" id="KW-0812">Transmembrane</keyword>
<dbReference type="InterPro" id="IPR019109">
    <property type="entry name" value="MamF_MmsF"/>
</dbReference>
<feature type="region of interest" description="Disordered" evidence="5">
    <location>
        <begin position="1"/>
        <end position="84"/>
    </location>
</feature>
<proteinExistence type="predicted"/>
<comment type="caution">
    <text evidence="7">The sequence shown here is derived from an EMBL/GenBank/DDBJ whole genome shotgun (WGS) entry which is preliminary data.</text>
</comment>
<evidence type="ECO:0000256" key="6">
    <source>
        <dbReference type="SAM" id="Phobius"/>
    </source>
</evidence>
<protein>
    <recommendedName>
        <fullName evidence="9">DUF4870 domain-containing protein</fullName>
    </recommendedName>
</protein>
<feature type="transmembrane region" description="Helical" evidence="6">
    <location>
        <begin position="104"/>
        <end position="126"/>
    </location>
</feature>
<keyword evidence="8" id="KW-1185">Reference proteome</keyword>
<accession>A0ABN3NPM1</accession>
<evidence type="ECO:0000313" key="8">
    <source>
        <dbReference type="Proteomes" id="UP001499978"/>
    </source>
</evidence>
<keyword evidence="3 6" id="KW-1133">Transmembrane helix</keyword>
<keyword evidence="4 6" id="KW-0472">Membrane</keyword>
<organism evidence="7 8">
    <name type="scientific">Pilimelia columellifera subsp. columellifera</name>
    <dbReference type="NCBI Taxonomy" id="706583"/>
    <lineage>
        <taxon>Bacteria</taxon>
        <taxon>Bacillati</taxon>
        <taxon>Actinomycetota</taxon>
        <taxon>Actinomycetes</taxon>
        <taxon>Micromonosporales</taxon>
        <taxon>Micromonosporaceae</taxon>
        <taxon>Pilimelia</taxon>
    </lineage>
</organism>
<comment type="subcellular location">
    <subcellularLocation>
        <location evidence="1">Membrane</location>
        <topology evidence="1">Multi-pass membrane protein</topology>
    </subcellularLocation>
</comment>
<feature type="compositionally biased region" description="Pro residues" evidence="5">
    <location>
        <begin position="23"/>
        <end position="40"/>
    </location>
</feature>
<name>A0ABN3NPM1_9ACTN</name>
<evidence type="ECO:0000256" key="2">
    <source>
        <dbReference type="ARBA" id="ARBA00022692"/>
    </source>
</evidence>
<evidence type="ECO:0000256" key="3">
    <source>
        <dbReference type="ARBA" id="ARBA00022989"/>
    </source>
</evidence>
<evidence type="ECO:0000313" key="7">
    <source>
        <dbReference type="EMBL" id="GAA2528656.1"/>
    </source>
</evidence>
<evidence type="ECO:0000256" key="1">
    <source>
        <dbReference type="ARBA" id="ARBA00004141"/>
    </source>
</evidence>
<reference evidence="7 8" key="1">
    <citation type="journal article" date="2019" name="Int. J. Syst. Evol. Microbiol.">
        <title>The Global Catalogue of Microorganisms (GCM) 10K type strain sequencing project: providing services to taxonomists for standard genome sequencing and annotation.</title>
        <authorList>
            <consortium name="The Broad Institute Genomics Platform"/>
            <consortium name="The Broad Institute Genome Sequencing Center for Infectious Disease"/>
            <person name="Wu L."/>
            <person name="Ma J."/>
        </authorList>
    </citation>
    <scope>NUCLEOTIDE SEQUENCE [LARGE SCALE GENOMIC DNA]</scope>
    <source>
        <strain evidence="7 8">JCM 3367</strain>
    </source>
</reference>
<dbReference type="Proteomes" id="UP001499978">
    <property type="component" value="Unassembled WGS sequence"/>
</dbReference>
<evidence type="ECO:0000256" key="5">
    <source>
        <dbReference type="SAM" id="MobiDB-lite"/>
    </source>
</evidence>